<feature type="transmembrane region" description="Helical" evidence="1">
    <location>
        <begin position="81"/>
        <end position="107"/>
    </location>
</feature>
<organism evidence="2">
    <name type="scientific">Steinernema carpocapsae</name>
    <name type="common">Entomopathogenic nematode</name>
    <dbReference type="NCBI Taxonomy" id="34508"/>
    <lineage>
        <taxon>Eukaryota</taxon>
        <taxon>Metazoa</taxon>
        <taxon>Ecdysozoa</taxon>
        <taxon>Nematoda</taxon>
        <taxon>Chromadorea</taxon>
        <taxon>Rhabditida</taxon>
        <taxon>Tylenchina</taxon>
        <taxon>Panagrolaimomorpha</taxon>
        <taxon>Strongyloidoidea</taxon>
        <taxon>Steinernematidae</taxon>
        <taxon>Steinernema</taxon>
    </lineage>
</organism>
<proteinExistence type="predicted"/>
<comment type="caution">
    <text evidence="2">The sequence shown here is derived from an EMBL/GenBank/DDBJ whole genome shotgun (WGS) entry which is preliminary data.</text>
</comment>
<keyword evidence="1" id="KW-1133">Transmembrane helix</keyword>
<accession>A0A4U5P7K6</accession>
<evidence type="ECO:0008006" key="3">
    <source>
        <dbReference type="Google" id="ProtNLM"/>
    </source>
</evidence>
<reference evidence="2" key="1">
    <citation type="submission" date="2013-11" db="EMBL/GenBank/DDBJ databases">
        <authorList>
            <person name="Sternberg P."/>
            <person name="Dillman A."/>
            <person name="Macchietto M."/>
        </authorList>
    </citation>
    <scope>NUCLEOTIDE SEQUENCE</scope>
    <source>
        <strain evidence="2">ALL</strain>
    </source>
</reference>
<keyword evidence="1" id="KW-0472">Membrane</keyword>
<sequence length="244" mass="27182">MTAIKIATVITDSLPLVAGVPTLIFLWNIFARLDIGKIAKDSQLLALLLFGVVVSAISHVPNAILWILFGTKVLPNSYQLQWALLMGAMVTHCTSVFYDLCGVGLILHRVAVFWSPLVTSKKWVKPIMWGVVLLSAISAVVLFVVDIICTKADLKYTHVYSECLSMNCMVQANSFNRIVFVVIKLITSAAHVGFGIAFLILIRHAELFHKTATFHRVSHILRIVNKHNSDQRLCKVSVLRPRHL</sequence>
<reference evidence="2" key="3">
    <citation type="journal article" date="2019" name="G3 (Bethesda)">
        <title>Hybrid Assembly of the Genome of the Entomopathogenic Nematode Steinernema carpocapsae Identifies the X-Chromosome.</title>
        <authorList>
            <person name="Serra L."/>
            <person name="Macchietto M."/>
            <person name="Macias-Munoz A."/>
            <person name="McGill C.J."/>
            <person name="Rodriguez I.M."/>
            <person name="Rodriguez B."/>
            <person name="Murad R."/>
            <person name="Mortazavi A."/>
        </authorList>
    </citation>
    <scope>NUCLEOTIDE SEQUENCE</scope>
    <source>
        <strain evidence="2">ALL</strain>
    </source>
</reference>
<evidence type="ECO:0000313" key="2">
    <source>
        <dbReference type="EMBL" id="TKR92267.1"/>
    </source>
</evidence>
<evidence type="ECO:0000256" key="1">
    <source>
        <dbReference type="SAM" id="Phobius"/>
    </source>
</evidence>
<feature type="transmembrane region" description="Helical" evidence="1">
    <location>
        <begin position="14"/>
        <end position="33"/>
    </location>
</feature>
<keyword evidence="1" id="KW-0812">Transmembrane</keyword>
<name>A0A4U5P7K6_STECR</name>
<dbReference type="AlphaFoldDB" id="A0A4U5P7K6"/>
<reference evidence="2" key="2">
    <citation type="journal article" date="2015" name="Genome Biol.">
        <title>Comparative genomics of Steinernema reveals deeply conserved gene regulatory networks.</title>
        <authorList>
            <person name="Dillman A.R."/>
            <person name="Macchietto M."/>
            <person name="Porter C.F."/>
            <person name="Rogers A."/>
            <person name="Williams B."/>
            <person name="Antoshechkin I."/>
            <person name="Lee M.M."/>
            <person name="Goodwin Z."/>
            <person name="Lu X."/>
            <person name="Lewis E.E."/>
            <person name="Goodrich-Blair H."/>
            <person name="Stock S.P."/>
            <person name="Adams B.J."/>
            <person name="Sternberg P.W."/>
            <person name="Mortazavi A."/>
        </authorList>
    </citation>
    <scope>NUCLEOTIDE SEQUENCE [LARGE SCALE GENOMIC DNA]</scope>
    <source>
        <strain evidence="2">ALL</strain>
    </source>
</reference>
<protein>
    <recommendedName>
        <fullName evidence="3">G-protein coupled receptors family 1 profile domain-containing protein</fullName>
    </recommendedName>
</protein>
<feature type="transmembrane region" description="Helical" evidence="1">
    <location>
        <begin position="45"/>
        <end position="69"/>
    </location>
</feature>
<dbReference type="EMBL" id="AZBU02000002">
    <property type="protein sequence ID" value="TKR92267.1"/>
    <property type="molecule type" value="Genomic_DNA"/>
</dbReference>
<feature type="transmembrane region" description="Helical" evidence="1">
    <location>
        <begin position="127"/>
        <end position="148"/>
    </location>
</feature>
<feature type="transmembrane region" description="Helical" evidence="1">
    <location>
        <begin position="178"/>
        <end position="202"/>
    </location>
</feature>
<gene>
    <name evidence="2" type="ORF">L596_006956</name>
</gene>